<feature type="non-terminal residue" evidence="2">
    <location>
        <position position="212"/>
    </location>
</feature>
<name>A0A5J4U2Q5_9EUKA</name>
<reference evidence="2 3" key="1">
    <citation type="submission" date="2019-03" db="EMBL/GenBank/DDBJ databases">
        <title>Single cell metagenomics reveals metabolic interactions within the superorganism composed of flagellate Streblomastix strix and complex community of Bacteroidetes bacteria on its surface.</title>
        <authorList>
            <person name="Treitli S.C."/>
            <person name="Kolisko M."/>
            <person name="Husnik F."/>
            <person name="Keeling P."/>
            <person name="Hampl V."/>
        </authorList>
    </citation>
    <scope>NUCLEOTIDE SEQUENCE [LARGE SCALE GENOMIC DNA]</scope>
    <source>
        <strain evidence="2">ST1C</strain>
    </source>
</reference>
<proteinExistence type="predicted"/>
<feature type="region of interest" description="Disordered" evidence="1">
    <location>
        <begin position="50"/>
        <end position="212"/>
    </location>
</feature>
<comment type="caution">
    <text evidence="2">The sequence shown here is derived from an EMBL/GenBank/DDBJ whole genome shotgun (WGS) entry which is preliminary data.</text>
</comment>
<organism evidence="2 3">
    <name type="scientific">Streblomastix strix</name>
    <dbReference type="NCBI Taxonomy" id="222440"/>
    <lineage>
        <taxon>Eukaryota</taxon>
        <taxon>Metamonada</taxon>
        <taxon>Preaxostyla</taxon>
        <taxon>Oxymonadida</taxon>
        <taxon>Streblomastigidae</taxon>
        <taxon>Streblomastix</taxon>
    </lineage>
</organism>
<evidence type="ECO:0000313" key="2">
    <source>
        <dbReference type="EMBL" id="KAA6365056.1"/>
    </source>
</evidence>
<feature type="compositionally biased region" description="Basic residues" evidence="1">
    <location>
        <begin position="99"/>
        <end position="112"/>
    </location>
</feature>
<feature type="compositionally biased region" description="Polar residues" evidence="1">
    <location>
        <begin position="66"/>
        <end position="92"/>
    </location>
</feature>
<dbReference type="Proteomes" id="UP000324800">
    <property type="component" value="Unassembled WGS sequence"/>
</dbReference>
<gene>
    <name evidence="2" type="ORF">EZS28_039417</name>
</gene>
<sequence length="212" mass="24191">MSEVVRAISEGRFIDFSNPAYDGNKGKKSHHLNQSLLPAAAAKRRNKALIKIGPSKLKKGNKSRKQISPTNSPIHSPLQQSVTSPQSPNRLTVSQQSQKPKKKQKVKQKVVKKNKEKDKINDKEKVELKFGPLKIENQENNNKETEKKEDPEKKEEAKEEKKEEDEPKEGDKQLPATQRSHESLKSYTSYSSTFTRITTVQNKTLHQQNQIK</sequence>
<feature type="compositionally biased region" description="Basic residues" evidence="1">
    <location>
        <begin position="56"/>
        <end position="65"/>
    </location>
</feature>
<feature type="compositionally biased region" description="Polar residues" evidence="1">
    <location>
        <begin position="185"/>
        <end position="212"/>
    </location>
</feature>
<accession>A0A5J4U2Q5</accession>
<feature type="compositionally biased region" description="Basic and acidic residues" evidence="1">
    <location>
        <begin position="141"/>
        <end position="172"/>
    </location>
</feature>
<evidence type="ECO:0000313" key="3">
    <source>
        <dbReference type="Proteomes" id="UP000324800"/>
    </source>
</evidence>
<dbReference type="AlphaFoldDB" id="A0A5J4U2Q5"/>
<feature type="compositionally biased region" description="Basic and acidic residues" evidence="1">
    <location>
        <begin position="113"/>
        <end position="128"/>
    </location>
</feature>
<evidence type="ECO:0000256" key="1">
    <source>
        <dbReference type="SAM" id="MobiDB-lite"/>
    </source>
</evidence>
<protein>
    <submittedName>
        <fullName evidence="2">Uncharacterized protein</fullName>
    </submittedName>
</protein>
<dbReference type="EMBL" id="SNRW01020904">
    <property type="protein sequence ID" value="KAA6365056.1"/>
    <property type="molecule type" value="Genomic_DNA"/>
</dbReference>